<evidence type="ECO:0000256" key="1">
    <source>
        <dbReference type="ARBA" id="ARBA00005698"/>
    </source>
</evidence>
<gene>
    <name evidence="3" type="ORF">HJ588_06470</name>
</gene>
<dbReference type="RefSeq" id="WP_171153201.1">
    <property type="nucleotide sequence ID" value="NZ_JABENB010000001.1"/>
</dbReference>
<dbReference type="Gene3D" id="1.20.120.1200">
    <property type="entry name" value="NADH-ubiquinone/plastoquinone oxidoreductase chain 6, subunit NuoJ"/>
    <property type="match status" value="1"/>
</dbReference>
<dbReference type="GO" id="GO:0008137">
    <property type="term" value="F:NADH dehydrogenase (ubiquinone) activity"/>
    <property type="evidence" value="ECO:0007669"/>
    <property type="project" value="UniProtKB-UniRule"/>
</dbReference>
<keyword evidence="2" id="KW-1003">Cell membrane</keyword>
<dbReference type="EMBL" id="JABENB010000001">
    <property type="protein sequence ID" value="NNG38918.1"/>
    <property type="molecule type" value="Genomic_DNA"/>
</dbReference>
<reference evidence="3 4" key="1">
    <citation type="submission" date="2020-05" db="EMBL/GenBank/DDBJ databases">
        <title>Flexivirga sp. ID2601S isolated from air conditioner.</title>
        <authorList>
            <person name="Kim D.H."/>
        </authorList>
    </citation>
    <scope>NUCLEOTIDE SEQUENCE [LARGE SCALE GENOMIC DNA]</scope>
    <source>
        <strain evidence="3 4">ID2601S</strain>
    </source>
</reference>
<keyword evidence="2" id="KW-0520">NAD</keyword>
<evidence type="ECO:0000256" key="2">
    <source>
        <dbReference type="RuleBase" id="RU004429"/>
    </source>
</evidence>
<feature type="transmembrane region" description="Helical" evidence="2">
    <location>
        <begin position="139"/>
        <end position="160"/>
    </location>
</feature>
<comment type="caution">
    <text evidence="3">The sequence shown here is derived from an EMBL/GenBank/DDBJ whole genome shotgun (WGS) entry which is preliminary data.</text>
</comment>
<proteinExistence type="inferred from homology"/>
<dbReference type="GO" id="GO:0048038">
    <property type="term" value="F:quinone binding"/>
    <property type="evidence" value="ECO:0007669"/>
    <property type="project" value="UniProtKB-UniRule"/>
</dbReference>
<accession>A0A849AI71</accession>
<sequence length="176" mass="18266">MTTYDLLFTLAGAISAGAAVLAVSTKHLVHSALWLVVALASLSGCYLVLGAEFVALVQLLVYVGAIVVLVLFALMLTRAPIGRSHDHDTPLPQRAAALVVGAATAALLSAVLISAFGNAPVTVRGGSTHALATQIFGTWVWPFELLSALLLIALVAALALSRMPIGRRDESEADAR</sequence>
<dbReference type="GO" id="GO:0005886">
    <property type="term" value="C:plasma membrane"/>
    <property type="evidence" value="ECO:0007669"/>
    <property type="project" value="UniProtKB-SubCell"/>
</dbReference>
<organism evidence="3 4">
    <name type="scientific">Flexivirga aerilata</name>
    <dbReference type="NCBI Taxonomy" id="1656889"/>
    <lineage>
        <taxon>Bacteria</taxon>
        <taxon>Bacillati</taxon>
        <taxon>Actinomycetota</taxon>
        <taxon>Actinomycetes</taxon>
        <taxon>Micrococcales</taxon>
        <taxon>Dermacoccaceae</taxon>
        <taxon>Flexivirga</taxon>
    </lineage>
</organism>
<comment type="catalytic activity">
    <reaction evidence="2">
        <text>a quinone + NADH + 5 H(+)(in) = a quinol + NAD(+) + 4 H(+)(out)</text>
        <dbReference type="Rhea" id="RHEA:57888"/>
        <dbReference type="ChEBI" id="CHEBI:15378"/>
        <dbReference type="ChEBI" id="CHEBI:24646"/>
        <dbReference type="ChEBI" id="CHEBI:57540"/>
        <dbReference type="ChEBI" id="CHEBI:57945"/>
        <dbReference type="ChEBI" id="CHEBI:132124"/>
    </reaction>
</comment>
<keyword evidence="4" id="KW-1185">Reference proteome</keyword>
<dbReference type="PANTHER" id="PTHR33269:SF17">
    <property type="entry name" value="NADH-UBIQUINONE OXIDOREDUCTASE CHAIN 6"/>
    <property type="match status" value="1"/>
</dbReference>
<dbReference type="EC" id="7.1.1.-" evidence="2"/>
<dbReference type="AlphaFoldDB" id="A0A849AI71"/>
<dbReference type="Pfam" id="PF00499">
    <property type="entry name" value="Oxidored_q3"/>
    <property type="match status" value="1"/>
</dbReference>
<evidence type="ECO:0000313" key="3">
    <source>
        <dbReference type="EMBL" id="NNG38918.1"/>
    </source>
</evidence>
<comment type="similarity">
    <text evidence="1 2">Belongs to the complex I subunit 6 family.</text>
</comment>
<keyword evidence="2" id="KW-0812">Transmembrane</keyword>
<dbReference type="PANTHER" id="PTHR33269">
    <property type="entry name" value="NADH-UBIQUINONE OXIDOREDUCTASE CHAIN 6"/>
    <property type="match status" value="1"/>
</dbReference>
<name>A0A849AI71_9MICO</name>
<feature type="transmembrane region" description="Helical" evidence="2">
    <location>
        <begin position="96"/>
        <end position="119"/>
    </location>
</feature>
<evidence type="ECO:0000313" key="4">
    <source>
        <dbReference type="Proteomes" id="UP000557772"/>
    </source>
</evidence>
<feature type="transmembrane region" description="Helical" evidence="2">
    <location>
        <begin position="32"/>
        <end position="49"/>
    </location>
</feature>
<dbReference type="Proteomes" id="UP000557772">
    <property type="component" value="Unassembled WGS sequence"/>
</dbReference>
<comment type="function">
    <text evidence="2">NDH-1 shuttles electrons from NADH, via FMN and iron-sulfur (Fe-S) centers, to quinones in the respiratory chain. Couples the redox reaction to proton translocation (for every two electrons transferred, four hydrogen ions are translocated across the cytoplasmic membrane), and thus conserves the redox energy in a proton gradient.</text>
</comment>
<keyword evidence="2" id="KW-1133">Transmembrane helix</keyword>
<dbReference type="InterPro" id="IPR042106">
    <property type="entry name" value="Nuo/plastoQ_OxRdtase_6_NuoJ"/>
</dbReference>
<feature type="transmembrane region" description="Helical" evidence="2">
    <location>
        <begin position="6"/>
        <end position="25"/>
    </location>
</feature>
<feature type="transmembrane region" description="Helical" evidence="2">
    <location>
        <begin position="55"/>
        <end position="76"/>
    </location>
</feature>
<comment type="subcellular location">
    <subcellularLocation>
        <location evidence="2">Cell membrane</location>
        <topology evidence="2">Multi-pass membrane protein</topology>
    </subcellularLocation>
</comment>
<protein>
    <recommendedName>
        <fullName evidence="2">NADH-quinone oxidoreductase subunit J</fullName>
        <ecNumber evidence="2">7.1.1.-</ecNumber>
    </recommendedName>
</protein>
<dbReference type="InterPro" id="IPR001457">
    <property type="entry name" value="NADH_UbQ/plastoQ_OxRdtase_su6"/>
</dbReference>
<keyword evidence="2" id="KW-0472">Membrane</keyword>
<keyword evidence="2" id="KW-0874">Quinone</keyword>